<keyword evidence="3" id="KW-1185">Reference proteome</keyword>
<evidence type="ECO:0000313" key="3">
    <source>
        <dbReference type="Proteomes" id="UP000550707"/>
    </source>
</evidence>
<keyword evidence="1" id="KW-0812">Transmembrane</keyword>
<keyword evidence="1" id="KW-1133">Transmembrane helix</keyword>
<gene>
    <name evidence="2" type="ORF">HJG59_008918</name>
</gene>
<dbReference type="AlphaFoldDB" id="A0A7J8EEA9"/>
<proteinExistence type="predicted"/>
<protein>
    <submittedName>
        <fullName evidence="2">Uncharacterized protein</fullName>
    </submittedName>
</protein>
<dbReference type="Proteomes" id="UP000550707">
    <property type="component" value="Unassembled WGS sequence"/>
</dbReference>
<dbReference type="EMBL" id="JACASF010000014">
    <property type="protein sequence ID" value="KAF6433868.1"/>
    <property type="molecule type" value="Genomic_DNA"/>
</dbReference>
<evidence type="ECO:0000313" key="2">
    <source>
        <dbReference type="EMBL" id="KAF6433868.1"/>
    </source>
</evidence>
<feature type="transmembrane region" description="Helical" evidence="1">
    <location>
        <begin position="20"/>
        <end position="38"/>
    </location>
</feature>
<sequence>MKCLTSSGASDVLWGLPTATYWKMLLAFLKLFLMTHIIKSLCLSDKRTTVVRRAVQCIAQVYPGRPQALICNSVSALFSPSSMDTDGRVSFSKLLTGPIKTWKTKAFISSVLTTVPTVLLMPHFSLNFPYREYFSPERNQISFRAYDFSLLEKGIAHFGKGKMKPFLPFL</sequence>
<evidence type="ECO:0000256" key="1">
    <source>
        <dbReference type="SAM" id="Phobius"/>
    </source>
</evidence>
<accession>A0A7J8EEA9</accession>
<reference evidence="2 3" key="1">
    <citation type="journal article" date="2020" name="Nature">
        <title>Six reference-quality genomes reveal evolution of bat adaptations.</title>
        <authorList>
            <person name="Jebb D."/>
            <person name="Huang Z."/>
            <person name="Pippel M."/>
            <person name="Hughes G.M."/>
            <person name="Lavrichenko K."/>
            <person name="Devanna P."/>
            <person name="Winkler S."/>
            <person name="Jermiin L.S."/>
            <person name="Skirmuntt E.C."/>
            <person name="Katzourakis A."/>
            <person name="Burkitt-Gray L."/>
            <person name="Ray D.A."/>
            <person name="Sullivan K.A.M."/>
            <person name="Roscito J.G."/>
            <person name="Kirilenko B.M."/>
            <person name="Davalos L.M."/>
            <person name="Corthals A.P."/>
            <person name="Power M.L."/>
            <person name="Jones G."/>
            <person name="Ransome R.D."/>
            <person name="Dechmann D.K.N."/>
            <person name="Locatelli A.G."/>
            <person name="Puechmaille S.J."/>
            <person name="Fedrigo O."/>
            <person name="Jarvis E.D."/>
            <person name="Hiller M."/>
            <person name="Vernes S.C."/>
            <person name="Myers E.W."/>
            <person name="Teeling E.C."/>
        </authorList>
    </citation>
    <scope>NUCLEOTIDE SEQUENCE [LARGE SCALE GENOMIC DNA]</scope>
    <source>
        <strain evidence="2">MMolMol1</strain>
        <tissue evidence="2">Muscle</tissue>
    </source>
</reference>
<organism evidence="2 3">
    <name type="scientific">Molossus molossus</name>
    <name type="common">Pallas' mastiff bat</name>
    <name type="synonym">Vespertilio molossus</name>
    <dbReference type="NCBI Taxonomy" id="27622"/>
    <lineage>
        <taxon>Eukaryota</taxon>
        <taxon>Metazoa</taxon>
        <taxon>Chordata</taxon>
        <taxon>Craniata</taxon>
        <taxon>Vertebrata</taxon>
        <taxon>Euteleostomi</taxon>
        <taxon>Mammalia</taxon>
        <taxon>Eutheria</taxon>
        <taxon>Laurasiatheria</taxon>
        <taxon>Chiroptera</taxon>
        <taxon>Yangochiroptera</taxon>
        <taxon>Molossidae</taxon>
        <taxon>Molossus</taxon>
    </lineage>
</organism>
<name>A0A7J8EEA9_MOLMO</name>
<comment type="caution">
    <text evidence="2">The sequence shown here is derived from an EMBL/GenBank/DDBJ whole genome shotgun (WGS) entry which is preliminary data.</text>
</comment>
<keyword evidence="1" id="KW-0472">Membrane</keyword>
<dbReference type="InParanoid" id="A0A7J8EEA9"/>